<organism evidence="2">
    <name type="scientific">Vecturithrix granuli</name>
    <dbReference type="NCBI Taxonomy" id="1499967"/>
    <lineage>
        <taxon>Bacteria</taxon>
        <taxon>Candidatus Moduliflexota</taxon>
        <taxon>Candidatus Vecturitrichia</taxon>
        <taxon>Candidatus Vecturitrichales</taxon>
        <taxon>Candidatus Vecturitrichaceae</taxon>
        <taxon>Candidatus Vecturithrix</taxon>
    </lineage>
</organism>
<dbReference type="HOGENOM" id="CLU_040452_4_0_0"/>
<dbReference type="EMBL" id="DF820470">
    <property type="protein sequence ID" value="GAK59784.1"/>
    <property type="molecule type" value="Genomic_DNA"/>
</dbReference>
<dbReference type="GO" id="GO:0016491">
    <property type="term" value="F:oxidoreductase activity"/>
    <property type="evidence" value="ECO:0007669"/>
    <property type="project" value="UniProtKB-KW"/>
</dbReference>
<dbReference type="Proteomes" id="UP000030661">
    <property type="component" value="Unassembled WGS sequence"/>
</dbReference>
<reference evidence="2" key="1">
    <citation type="journal article" date="2015" name="PeerJ">
        <title>First genomic representation of candidate bacterial phylum KSB3 points to enhanced environmental sensing as a trigger of wastewater bulking.</title>
        <authorList>
            <person name="Sekiguchi Y."/>
            <person name="Ohashi A."/>
            <person name="Parks D.H."/>
            <person name="Yamauchi T."/>
            <person name="Tyson G.W."/>
            <person name="Hugenholtz P."/>
        </authorList>
    </citation>
    <scope>NUCLEOTIDE SEQUENCE [LARGE SCALE GENOMIC DNA]</scope>
</reference>
<dbReference type="PANTHER" id="PTHR11091">
    <property type="entry name" value="OXIDOREDUCTASE-RELATED"/>
    <property type="match status" value="1"/>
</dbReference>
<dbReference type="InterPro" id="IPR036111">
    <property type="entry name" value="Mal/L-sulfo/L-lacto_DH-like_sf"/>
</dbReference>
<dbReference type="eggNOG" id="COG2055">
    <property type="taxonomic scope" value="Bacteria"/>
</dbReference>
<evidence type="ECO:0000256" key="1">
    <source>
        <dbReference type="ARBA" id="ARBA00023002"/>
    </source>
</evidence>
<sequence length="332" mass="37480">MRIPFEQMYQELLRVLRKKGFSEERARLCARIFSESSRDGVYSHGLNRFPAFIKYTDLGYIDVHAIPENIACFGAIERWDGKSGPGPLNAYFCMERAIALSREYGIGCVALRNTNHWMRGGTYGWQAVEAGCIAICFTNTMPNMPPWGGAEPRIGNNPLVIAVPRQQGHLVLDMAMSLFSYGKMGVTRGRGELLPFEGGYDREGQLTHDPDAILKSKRPLPIGFWKGSGLAMMLDLLATILSEGQSTQEIGKIEDERNVSQVFFCIDVQQQHRPGYIDQIADELVGYIHATLPVKEDGKIYYPGERTLQTRQENLEQGIPVDERKWQQIIEM</sequence>
<dbReference type="Gene3D" id="1.10.1530.10">
    <property type="match status" value="1"/>
</dbReference>
<keyword evidence="3" id="KW-1185">Reference proteome</keyword>
<dbReference type="InterPro" id="IPR043143">
    <property type="entry name" value="Mal/L-sulf/L-lact_DH-like_NADP"/>
</dbReference>
<dbReference type="PANTHER" id="PTHR11091:SF3">
    <property type="entry name" value="2,3-DIKETO-L-GULONATE REDUCTASE"/>
    <property type="match status" value="1"/>
</dbReference>
<evidence type="ECO:0000313" key="2">
    <source>
        <dbReference type="EMBL" id="GAK59784.1"/>
    </source>
</evidence>
<dbReference type="InterPro" id="IPR043144">
    <property type="entry name" value="Mal/L-sulf/L-lact_DH-like_ah"/>
</dbReference>
<name>A0A081C5C9_VECG1</name>
<dbReference type="AlphaFoldDB" id="A0A081C5C9"/>
<evidence type="ECO:0000313" key="3">
    <source>
        <dbReference type="Proteomes" id="UP000030661"/>
    </source>
</evidence>
<gene>
    <name evidence="2" type="ORF">U27_06769</name>
</gene>
<proteinExistence type="predicted"/>
<protein>
    <submittedName>
        <fullName evidence="2">Malate/L-lactate dehydrogenase</fullName>
    </submittedName>
</protein>
<dbReference type="Pfam" id="PF02615">
    <property type="entry name" value="Ldh_2"/>
    <property type="match status" value="1"/>
</dbReference>
<dbReference type="NCBIfam" id="NF009750">
    <property type="entry name" value="PRK13260.1"/>
    <property type="match status" value="1"/>
</dbReference>
<accession>A0A081C5C9</accession>
<dbReference type="InterPro" id="IPR003767">
    <property type="entry name" value="Malate/L-lactate_DH-like"/>
</dbReference>
<dbReference type="Gene3D" id="3.30.1370.60">
    <property type="entry name" value="Hypothetical oxidoreductase yiak, domain 2"/>
    <property type="match status" value="1"/>
</dbReference>
<keyword evidence="1" id="KW-0560">Oxidoreductase</keyword>
<dbReference type="STRING" id="1499967.U27_06769"/>
<dbReference type="SUPFAM" id="SSF89733">
    <property type="entry name" value="L-sulfolactate dehydrogenase-like"/>
    <property type="match status" value="1"/>
</dbReference>